<accession>A0A658R4F8</accession>
<dbReference type="Proteomes" id="UP000198263">
    <property type="component" value="Unassembled WGS sequence"/>
</dbReference>
<dbReference type="PROSITE" id="PS01039">
    <property type="entry name" value="SBP_BACTERIAL_3"/>
    <property type="match status" value="1"/>
</dbReference>
<dbReference type="PANTHER" id="PTHR35936:SF35">
    <property type="entry name" value="L-CYSTINE-BINDING PROTEIN TCYJ"/>
    <property type="match status" value="1"/>
</dbReference>
<dbReference type="InterPro" id="IPR001320">
    <property type="entry name" value="Iontro_rcpt_C"/>
</dbReference>
<dbReference type="InterPro" id="IPR001638">
    <property type="entry name" value="Solute-binding_3/MltF_N"/>
</dbReference>
<proteinExistence type="inferred from homology"/>
<protein>
    <submittedName>
        <fullName evidence="7">Extracellular solute-binding protein</fullName>
    </submittedName>
</protein>
<dbReference type="InterPro" id="IPR018313">
    <property type="entry name" value="SBP_3_CS"/>
</dbReference>
<name>A0A658R4F8_9BURK</name>
<dbReference type="AlphaFoldDB" id="A0A658R4F8"/>
<keyword evidence="8" id="KW-1185">Reference proteome</keyword>
<comment type="subcellular location">
    <subcellularLocation>
        <location evidence="1">Cell envelope</location>
    </subcellularLocation>
</comment>
<dbReference type="Gene3D" id="3.40.190.10">
    <property type="entry name" value="Periplasmic binding protein-like II"/>
    <property type="match status" value="2"/>
</dbReference>
<dbReference type="GO" id="GO:0016020">
    <property type="term" value="C:membrane"/>
    <property type="evidence" value="ECO:0007669"/>
    <property type="project" value="InterPro"/>
</dbReference>
<organism evidence="7 8">
    <name type="scientific">Caballeronia concitans</name>
    <dbReference type="NCBI Taxonomy" id="1777133"/>
    <lineage>
        <taxon>Bacteria</taxon>
        <taxon>Pseudomonadati</taxon>
        <taxon>Pseudomonadota</taxon>
        <taxon>Betaproteobacteria</taxon>
        <taxon>Burkholderiales</taxon>
        <taxon>Burkholderiaceae</taxon>
        <taxon>Caballeronia</taxon>
    </lineage>
</organism>
<comment type="similarity">
    <text evidence="2 4">Belongs to the bacterial solute-binding protein 3 family.</text>
</comment>
<evidence type="ECO:0000256" key="3">
    <source>
        <dbReference type="ARBA" id="ARBA00022729"/>
    </source>
</evidence>
<evidence type="ECO:0000256" key="1">
    <source>
        <dbReference type="ARBA" id="ARBA00004196"/>
    </source>
</evidence>
<keyword evidence="3" id="KW-0732">Signal</keyword>
<comment type="caution">
    <text evidence="7">The sequence shown here is derived from an EMBL/GenBank/DDBJ whole genome shotgun (WGS) entry which is preliminary data.</text>
</comment>
<feature type="domain" description="Ionotropic glutamate receptor C-terminal" evidence="6">
    <location>
        <begin position="73"/>
        <end position="292"/>
    </location>
</feature>
<sequence length="299" mass="32041">MTRGLPFLYDAAPIGRAAHTNGAPLAHTRKNNTMKLSTLKKLVAAGVIGATFTAVTTAAHAEDLLDQVKQRGTLRVGLEGTFPPFNSKAPSGELVGYDVDIAKAVAAKLGVKPEFVTTEWSGIIAGLQAGKFDVIVNQVGITDKRKETLDFSPAYTYSNAQLIQRKDDSREFKTLDDLKGKKLGVGLGTNYMDMAKSVPGIDVKTYPGAPEYLRDLAAGRLDAALNDRLMLAYLLKNSQLPLRTGANVGAGNPSGIPFKKGNPKFAKAIDDAMTQLEKDGTFAKISDKWFGIDVTKPAK</sequence>
<evidence type="ECO:0000259" key="5">
    <source>
        <dbReference type="SMART" id="SM00062"/>
    </source>
</evidence>
<reference evidence="7 8" key="1">
    <citation type="submission" date="2016-01" db="EMBL/GenBank/DDBJ databases">
        <authorList>
            <person name="Peeters C."/>
        </authorList>
    </citation>
    <scope>NUCLEOTIDE SEQUENCE [LARGE SCALE GENOMIC DNA]</scope>
    <source>
        <strain evidence="7">LMG 29315</strain>
    </source>
</reference>
<dbReference type="PANTHER" id="PTHR35936">
    <property type="entry name" value="MEMBRANE-BOUND LYTIC MUREIN TRANSGLYCOSYLASE F"/>
    <property type="match status" value="1"/>
</dbReference>
<dbReference type="GO" id="GO:0030313">
    <property type="term" value="C:cell envelope"/>
    <property type="evidence" value="ECO:0007669"/>
    <property type="project" value="UniProtKB-SubCell"/>
</dbReference>
<evidence type="ECO:0000259" key="6">
    <source>
        <dbReference type="SMART" id="SM00079"/>
    </source>
</evidence>
<evidence type="ECO:0000256" key="2">
    <source>
        <dbReference type="ARBA" id="ARBA00010333"/>
    </source>
</evidence>
<dbReference type="GO" id="GO:0015276">
    <property type="term" value="F:ligand-gated monoatomic ion channel activity"/>
    <property type="evidence" value="ECO:0007669"/>
    <property type="project" value="InterPro"/>
</dbReference>
<dbReference type="SMART" id="SM00079">
    <property type="entry name" value="PBPe"/>
    <property type="match status" value="1"/>
</dbReference>
<dbReference type="Pfam" id="PF00497">
    <property type="entry name" value="SBP_bac_3"/>
    <property type="match status" value="1"/>
</dbReference>
<gene>
    <name evidence="7" type="ORF">AWB72_05229</name>
</gene>
<dbReference type="CDD" id="cd13712">
    <property type="entry name" value="PBP2_FliY"/>
    <property type="match status" value="1"/>
</dbReference>
<evidence type="ECO:0000313" key="8">
    <source>
        <dbReference type="Proteomes" id="UP000198263"/>
    </source>
</evidence>
<feature type="domain" description="Solute-binding protein family 3/N-terminal" evidence="5">
    <location>
        <begin position="73"/>
        <end position="293"/>
    </location>
</feature>
<dbReference type="SMART" id="SM00062">
    <property type="entry name" value="PBPb"/>
    <property type="match status" value="1"/>
</dbReference>
<evidence type="ECO:0000313" key="7">
    <source>
        <dbReference type="EMBL" id="SAL49988.1"/>
    </source>
</evidence>
<dbReference type="SUPFAM" id="SSF53850">
    <property type="entry name" value="Periplasmic binding protein-like II"/>
    <property type="match status" value="1"/>
</dbReference>
<evidence type="ECO:0000256" key="4">
    <source>
        <dbReference type="RuleBase" id="RU003744"/>
    </source>
</evidence>
<dbReference type="EMBL" id="FCNV02000017">
    <property type="protein sequence ID" value="SAL49988.1"/>
    <property type="molecule type" value="Genomic_DNA"/>
</dbReference>